<name>A0AA41RWT9_PAPNU</name>
<proteinExistence type="predicted"/>
<keyword evidence="2" id="KW-1185">Reference proteome</keyword>
<dbReference type="AlphaFoldDB" id="A0AA41RWT9"/>
<dbReference type="Proteomes" id="UP001177140">
    <property type="component" value="Unassembled WGS sequence"/>
</dbReference>
<feature type="non-terminal residue" evidence="1">
    <location>
        <position position="1"/>
    </location>
</feature>
<organism evidence="1 2">
    <name type="scientific">Papaver nudicaule</name>
    <name type="common">Iceland poppy</name>
    <dbReference type="NCBI Taxonomy" id="74823"/>
    <lineage>
        <taxon>Eukaryota</taxon>
        <taxon>Viridiplantae</taxon>
        <taxon>Streptophyta</taxon>
        <taxon>Embryophyta</taxon>
        <taxon>Tracheophyta</taxon>
        <taxon>Spermatophyta</taxon>
        <taxon>Magnoliopsida</taxon>
        <taxon>Ranunculales</taxon>
        <taxon>Papaveraceae</taxon>
        <taxon>Papaveroideae</taxon>
        <taxon>Papaver</taxon>
    </lineage>
</organism>
<evidence type="ECO:0000313" key="2">
    <source>
        <dbReference type="Proteomes" id="UP001177140"/>
    </source>
</evidence>
<sequence>LTFKAMSMKIGKKQITLDENRRNTYFLQPGGGCEPSIYTTFDDEPKQLMN</sequence>
<accession>A0AA41RWT9</accession>
<feature type="non-terminal residue" evidence="1">
    <location>
        <position position="50"/>
    </location>
</feature>
<dbReference type="EMBL" id="JAJJMA010074402">
    <property type="protein sequence ID" value="MCL7027982.1"/>
    <property type="molecule type" value="Genomic_DNA"/>
</dbReference>
<comment type="caution">
    <text evidence="1">The sequence shown here is derived from an EMBL/GenBank/DDBJ whole genome shotgun (WGS) entry which is preliminary data.</text>
</comment>
<reference evidence="1" key="1">
    <citation type="submission" date="2022-03" db="EMBL/GenBank/DDBJ databases">
        <title>A functionally conserved STORR gene fusion in Papaver species that diverged 16.8 million years ago.</title>
        <authorList>
            <person name="Catania T."/>
        </authorList>
    </citation>
    <scope>NUCLEOTIDE SEQUENCE</scope>
    <source>
        <strain evidence="1">S-191538</strain>
    </source>
</reference>
<evidence type="ECO:0000313" key="1">
    <source>
        <dbReference type="EMBL" id="MCL7027982.1"/>
    </source>
</evidence>
<protein>
    <submittedName>
        <fullName evidence="1">Uncharacterized protein</fullName>
    </submittedName>
</protein>
<gene>
    <name evidence="1" type="ORF">MKW94_018534</name>
</gene>